<sequence length="157" mass="16998">MSFRLSLQAVARSSKNTSRTIQPCVALGSPMSSRCLSVSARRLASQEEEFATAFAQSPLYNVIKSHPTAMQAIKEIGDLMQTKGIDLTQPPSKMTMFKLAMDSDFRTAITNVMKELKAAGVDVTPEVCTSRGVPAFDLTRIGSAQNVQQLMGPLGKK</sequence>
<keyword evidence="2" id="KW-1185">Reference proteome</keyword>
<accession>A0ACC2VAM2</accession>
<evidence type="ECO:0000313" key="1">
    <source>
        <dbReference type="EMBL" id="KAJ9096155.1"/>
    </source>
</evidence>
<dbReference type="EMBL" id="JASBWS010000116">
    <property type="protein sequence ID" value="KAJ9096155.1"/>
    <property type="molecule type" value="Genomic_DNA"/>
</dbReference>
<name>A0ACC2VAM2_9TREE</name>
<proteinExistence type="predicted"/>
<evidence type="ECO:0000313" key="2">
    <source>
        <dbReference type="Proteomes" id="UP001230649"/>
    </source>
</evidence>
<organism evidence="1 2">
    <name type="scientific">Naganishia adeliensis</name>
    <dbReference type="NCBI Taxonomy" id="92952"/>
    <lineage>
        <taxon>Eukaryota</taxon>
        <taxon>Fungi</taxon>
        <taxon>Dikarya</taxon>
        <taxon>Basidiomycota</taxon>
        <taxon>Agaricomycotina</taxon>
        <taxon>Tremellomycetes</taxon>
        <taxon>Filobasidiales</taxon>
        <taxon>Filobasidiaceae</taxon>
        <taxon>Naganishia</taxon>
    </lineage>
</organism>
<gene>
    <name evidence="1" type="ORF">QFC20_006488</name>
</gene>
<dbReference type="Proteomes" id="UP001230649">
    <property type="component" value="Unassembled WGS sequence"/>
</dbReference>
<comment type="caution">
    <text evidence="1">The sequence shown here is derived from an EMBL/GenBank/DDBJ whole genome shotgun (WGS) entry which is preliminary data.</text>
</comment>
<protein>
    <submittedName>
        <fullName evidence="1">Uncharacterized protein</fullName>
    </submittedName>
</protein>
<reference evidence="1" key="1">
    <citation type="submission" date="2023-04" db="EMBL/GenBank/DDBJ databases">
        <title>Draft Genome sequencing of Naganishia species isolated from polar environments using Oxford Nanopore Technology.</title>
        <authorList>
            <person name="Leo P."/>
            <person name="Venkateswaran K."/>
        </authorList>
    </citation>
    <scope>NUCLEOTIDE SEQUENCE</scope>
    <source>
        <strain evidence="1">MNA-CCFEE 5262</strain>
    </source>
</reference>